<feature type="compositionally biased region" description="Acidic residues" evidence="1">
    <location>
        <begin position="38"/>
        <end position="57"/>
    </location>
</feature>
<comment type="caution">
    <text evidence="2">The sequence shown here is derived from an EMBL/GenBank/DDBJ whole genome shotgun (WGS) entry which is preliminary data.</text>
</comment>
<keyword evidence="3" id="KW-1185">Reference proteome</keyword>
<evidence type="ECO:0000256" key="1">
    <source>
        <dbReference type="SAM" id="MobiDB-lite"/>
    </source>
</evidence>
<accession>A0A397GEI1</accession>
<sequence>MYNPDVNGIMISENLLKKQIKINFQKLHQKQPLRPEEGELDAEETLEEESEEEEEEEKSPKRRKISRGHVPSPGRALSPSHVSPPLTFPSRLLPEYFDTEGEGQQRAREVLQHLPESRRESRRQHSQEGWRESRQREGRQRSGEEEGDTTSGNTERAEIVGEQ</sequence>
<evidence type="ECO:0000313" key="3">
    <source>
        <dbReference type="Proteomes" id="UP000266861"/>
    </source>
</evidence>
<proteinExistence type="predicted"/>
<gene>
    <name evidence="2" type="ORF">Glove_521g45</name>
</gene>
<evidence type="ECO:0000313" key="2">
    <source>
        <dbReference type="EMBL" id="RHZ49415.1"/>
    </source>
</evidence>
<feature type="compositionally biased region" description="Basic and acidic residues" evidence="1">
    <location>
        <begin position="103"/>
        <end position="144"/>
    </location>
</feature>
<reference evidence="2 3" key="1">
    <citation type="submission" date="2018-08" db="EMBL/GenBank/DDBJ databases">
        <title>Genome and evolution of the arbuscular mycorrhizal fungus Diversispora epigaea (formerly Glomus versiforme) and its bacterial endosymbionts.</title>
        <authorList>
            <person name="Sun X."/>
            <person name="Fei Z."/>
            <person name="Harrison M."/>
        </authorList>
    </citation>
    <scope>NUCLEOTIDE SEQUENCE [LARGE SCALE GENOMIC DNA]</scope>
    <source>
        <strain evidence="2 3">IT104</strain>
    </source>
</reference>
<dbReference type="EMBL" id="PQFF01000450">
    <property type="protein sequence ID" value="RHZ49415.1"/>
    <property type="molecule type" value="Genomic_DNA"/>
</dbReference>
<dbReference type="Proteomes" id="UP000266861">
    <property type="component" value="Unassembled WGS sequence"/>
</dbReference>
<name>A0A397GEI1_9GLOM</name>
<organism evidence="2 3">
    <name type="scientific">Diversispora epigaea</name>
    <dbReference type="NCBI Taxonomy" id="1348612"/>
    <lineage>
        <taxon>Eukaryota</taxon>
        <taxon>Fungi</taxon>
        <taxon>Fungi incertae sedis</taxon>
        <taxon>Mucoromycota</taxon>
        <taxon>Glomeromycotina</taxon>
        <taxon>Glomeromycetes</taxon>
        <taxon>Diversisporales</taxon>
        <taxon>Diversisporaceae</taxon>
        <taxon>Diversispora</taxon>
    </lineage>
</organism>
<dbReference type="AlphaFoldDB" id="A0A397GEI1"/>
<protein>
    <submittedName>
        <fullName evidence="2">Uncharacterized protein</fullName>
    </submittedName>
</protein>
<feature type="region of interest" description="Disordered" evidence="1">
    <location>
        <begin position="27"/>
        <end position="163"/>
    </location>
</feature>